<proteinExistence type="predicted"/>
<evidence type="ECO:0000256" key="6">
    <source>
        <dbReference type="ARBA" id="ARBA00023242"/>
    </source>
</evidence>
<dbReference type="GO" id="GO:0071035">
    <property type="term" value="P:nuclear polyadenylation-dependent rRNA catabolic process"/>
    <property type="evidence" value="ECO:0007669"/>
    <property type="project" value="TreeGrafter"/>
</dbReference>
<feature type="domain" description="CCHC-type" evidence="11">
    <location>
        <begin position="568"/>
        <end position="584"/>
    </location>
</feature>
<keyword evidence="2" id="KW-0479">Metal-binding</keyword>
<evidence type="ECO:0000313" key="13">
    <source>
        <dbReference type="RefSeq" id="XP_028036214.1"/>
    </source>
</evidence>
<dbReference type="PROSITE" id="PS50158">
    <property type="entry name" value="ZF_CCHC"/>
    <property type="match status" value="2"/>
</dbReference>
<organism evidence="12 13">
    <name type="scientific">Bombyx mandarina</name>
    <name type="common">Wild silk moth</name>
    <name type="synonym">Wild silkworm</name>
    <dbReference type="NCBI Taxonomy" id="7092"/>
    <lineage>
        <taxon>Eukaryota</taxon>
        <taxon>Metazoa</taxon>
        <taxon>Ecdysozoa</taxon>
        <taxon>Arthropoda</taxon>
        <taxon>Hexapoda</taxon>
        <taxon>Insecta</taxon>
        <taxon>Pterygota</taxon>
        <taxon>Neoptera</taxon>
        <taxon>Endopterygota</taxon>
        <taxon>Lepidoptera</taxon>
        <taxon>Glossata</taxon>
        <taxon>Ditrysia</taxon>
        <taxon>Bombycoidea</taxon>
        <taxon>Bombycidae</taxon>
        <taxon>Bombycinae</taxon>
        <taxon>Bombyx</taxon>
    </lineage>
</organism>
<dbReference type="OrthoDB" id="7608935at2759"/>
<dbReference type="PANTHER" id="PTHR46543">
    <property type="entry name" value="ZINC FINGER CCHC DOMAIN-CONTAINING PROTEIN 7"/>
    <property type="match status" value="1"/>
</dbReference>
<keyword evidence="12" id="KW-1185">Reference proteome</keyword>
<evidence type="ECO:0000313" key="12">
    <source>
        <dbReference type="Proteomes" id="UP000504629"/>
    </source>
</evidence>
<evidence type="ECO:0000256" key="5">
    <source>
        <dbReference type="ARBA" id="ARBA00022833"/>
    </source>
</evidence>
<dbReference type="Gene3D" id="4.10.60.10">
    <property type="entry name" value="Zinc finger, CCHC-type"/>
    <property type="match status" value="2"/>
</dbReference>
<keyword evidence="3" id="KW-0677">Repeat</keyword>
<evidence type="ECO:0000256" key="2">
    <source>
        <dbReference type="ARBA" id="ARBA00022723"/>
    </source>
</evidence>
<accession>A0A6J2K7F6</accession>
<dbReference type="GO" id="GO:0071037">
    <property type="term" value="P:nuclear polyadenylation-dependent snRNA catabolic process"/>
    <property type="evidence" value="ECO:0007669"/>
    <property type="project" value="TreeGrafter"/>
</dbReference>
<feature type="compositionally biased region" description="Polar residues" evidence="10">
    <location>
        <begin position="664"/>
        <end position="678"/>
    </location>
</feature>
<dbReference type="InterPro" id="IPR001878">
    <property type="entry name" value="Znf_CCHC"/>
</dbReference>
<dbReference type="GO" id="GO:0003723">
    <property type="term" value="F:RNA binding"/>
    <property type="evidence" value="ECO:0007669"/>
    <property type="project" value="TreeGrafter"/>
</dbReference>
<comment type="subcellular location">
    <subcellularLocation>
        <location evidence="1">Nucleus</location>
    </subcellularLocation>
</comment>
<dbReference type="InterPro" id="IPR051644">
    <property type="entry name" value="TRAMP_AT-DNA-binding"/>
</dbReference>
<keyword evidence="5" id="KW-0862">Zinc</keyword>
<feature type="region of interest" description="Disordered" evidence="10">
    <location>
        <begin position="54"/>
        <end position="96"/>
    </location>
</feature>
<evidence type="ECO:0000256" key="10">
    <source>
        <dbReference type="SAM" id="MobiDB-lite"/>
    </source>
</evidence>
<feature type="compositionally biased region" description="Basic and acidic residues" evidence="10">
    <location>
        <begin position="316"/>
        <end position="328"/>
    </location>
</feature>
<evidence type="ECO:0000259" key="11">
    <source>
        <dbReference type="PROSITE" id="PS50158"/>
    </source>
</evidence>
<dbReference type="GO" id="GO:0071031">
    <property type="term" value="P:nuclear mRNA surveillance of mRNA 3'-end processing"/>
    <property type="evidence" value="ECO:0007669"/>
    <property type="project" value="TreeGrafter"/>
</dbReference>
<reference evidence="13" key="1">
    <citation type="submission" date="2025-08" db="UniProtKB">
        <authorList>
            <consortium name="RefSeq"/>
        </authorList>
    </citation>
    <scope>IDENTIFICATION</scope>
    <source>
        <tissue evidence="13">Silk gland</tissue>
    </source>
</reference>
<dbReference type="AlphaFoldDB" id="A0A6J2K7F6"/>
<feature type="compositionally biased region" description="Low complexity" evidence="10">
    <location>
        <begin position="333"/>
        <end position="343"/>
    </location>
</feature>
<dbReference type="PANTHER" id="PTHR46543:SF1">
    <property type="entry name" value="ZINC FINGER CCHC DOMAIN-CONTAINING PROTEIN 7"/>
    <property type="match status" value="1"/>
</dbReference>
<evidence type="ECO:0000256" key="4">
    <source>
        <dbReference type="ARBA" id="ARBA00022771"/>
    </source>
</evidence>
<feature type="region of interest" description="Disordered" evidence="10">
    <location>
        <begin position="664"/>
        <end position="766"/>
    </location>
</feature>
<dbReference type="GO" id="GO:0071039">
    <property type="term" value="P:nuclear polyadenylation-dependent CUT catabolic process"/>
    <property type="evidence" value="ECO:0007669"/>
    <property type="project" value="TreeGrafter"/>
</dbReference>
<feature type="compositionally biased region" description="Polar residues" evidence="10">
    <location>
        <begin position="718"/>
        <end position="733"/>
    </location>
</feature>
<dbReference type="GO" id="GO:0071036">
    <property type="term" value="P:nuclear polyadenylation-dependent snoRNA catabolic process"/>
    <property type="evidence" value="ECO:0007669"/>
    <property type="project" value="TreeGrafter"/>
</dbReference>
<dbReference type="SMART" id="SM00343">
    <property type="entry name" value="ZnF_C2HC"/>
    <property type="match status" value="5"/>
</dbReference>
<dbReference type="GO" id="GO:0031499">
    <property type="term" value="C:TRAMP complex"/>
    <property type="evidence" value="ECO:0007669"/>
    <property type="project" value="TreeGrafter"/>
</dbReference>
<evidence type="ECO:0000256" key="9">
    <source>
        <dbReference type="PROSITE-ProRule" id="PRU00047"/>
    </source>
</evidence>
<evidence type="ECO:0000256" key="7">
    <source>
        <dbReference type="ARBA" id="ARBA00041190"/>
    </source>
</evidence>
<evidence type="ECO:0000256" key="1">
    <source>
        <dbReference type="ARBA" id="ARBA00004123"/>
    </source>
</evidence>
<dbReference type="InterPro" id="IPR036875">
    <property type="entry name" value="Znf_CCHC_sf"/>
</dbReference>
<dbReference type="GO" id="GO:0071038">
    <property type="term" value="P:TRAMP-dependent tRNA surveillance pathway"/>
    <property type="evidence" value="ECO:0007669"/>
    <property type="project" value="TreeGrafter"/>
</dbReference>
<evidence type="ECO:0000256" key="8">
    <source>
        <dbReference type="ARBA" id="ARBA00043023"/>
    </source>
</evidence>
<dbReference type="RefSeq" id="XP_028036214.1">
    <property type="nucleotide sequence ID" value="XM_028180413.1"/>
</dbReference>
<dbReference type="GO" id="GO:0008270">
    <property type="term" value="F:zinc ion binding"/>
    <property type="evidence" value="ECO:0007669"/>
    <property type="project" value="UniProtKB-KW"/>
</dbReference>
<feature type="region of interest" description="Disordered" evidence="10">
    <location>
        <begin position="212"/>
        <end position="237"/>
    </location>
</feature>
<keyword evidence="4 9" id="KW-0863">Zinc-finger</keyword>
<gene>
    <name evidence="13" type="primary">LOC114247439</name>
</gene>
<dbReference type="Proteomes" id="UP000504629">
    <property type="component" value="Unplaced"/>
</dbReference>
<dbReference type="CTD" id="84186"/>
<protein>
    <recommendedName>
        <fullName evidence="7">Zinc finger CCHC domain-containing protein 7</fullName>
    </recommendedName>
    <alternativeName>
        <fullName evidence="8">TRAMP-like complex RNA-binding factor ZCCHC7</fullName>
    </alternativeName>
</protein>
<evidence type="ECO:0000256" key="3">
    <source>
        <dbReference type="ARBA" id="ARBA00022737"/>
    </source>
</evidence>
<dbReference type="GeneID" id="114247439"/>
<dbReference type="KEGG" id="bman:114247439"/>
<feature type="region of interest" description="Disordered" evidence="10">
    <location>
        <begin position="310"/>
        <end position="349"/>
    </location>
</feature>
<keyword evidence="6" id="KW-0539">Nucleus</keyword>
<feature type="compositionally biased region" description="Basic and acidic residues" evidence="10">
    <location>
        <begin position="734"/>
        <end position="743"/>
    </location>
</feature>
<dbReference type="SUPFAM" id="SSF57756">
    <property type="entry name" value="Retrovirus zinc finger-like domains"/>
    <property type="match status" value="1"/>
</dbReference>
<sequence length="1138" mass="129142">MDEELNDHDLEGRLYAMLHYADETQTKKNENNQNAAQIIENAPRSTVRRYWRTSADSNTKIIQKESPPANNNTAAKKPVPKAENPPPSVDLSFFQSPPQNLKRTIEVIEHEIEKQVILESSDEDEVVEVALPPKPTITIESSDEDELEVIQSPSPAKILTKPVTGERCVSASPVPSVVSSVSDEFIRGDCIALNISSRHGDDHSFDFSLHGPDLLDQATPSKKKKKKKSKDAVTSIPTAAAQEKSTIDECFATPKSKAKNKKKKSNSATNAVIQKADVYDSDSNHSLIESNKSKTSKTSYVVTEKSLPNADVYESDSSHSENVKEKPAKTNTDLDSSDSSTSLEKPLEETENIDVTEINRTEEISETVVQIDVIDLTINDKNVPVANSICENIVMANVTGFSVSDDYGDVHIPNKDISMYVSTKVPPILNEDLDFDNLKGKDKVCRKRRYSLTSLRAEMEKFYNESWGGENFNHREIQKNMSRDKSLWAIDPKDKMPSMARRKMTCNYCNRSGHKEDTCHMKPAICHMCGSMGHFEPRCPRKICVNCGSPNHIYSTMCRNCSSWNSLKCAECGQSGHPASHCPDMWRRYHNTIDEDAPLEKSTQTKKHYQLFCSGCTRRGHLIHTCRNTIPFSGLPINSPYVCMYRAIYPPTPGKQNNLRNKQIQDKNTSQDSTASSERTPRNDRKRQSKSPTAHESHVNKKRNLSASDDTEMRRNTKSPIANTPQRKISQSIEDPKNKKEQNKTNNTDSNKTPSAEKAPNFIPISSNYDKRGHIIQDNEVSDTSDAVTSARIYIINEMIDQLKTKEGEEWLKETTEKHNVTVQYTDINSFLSIKGKVADQEAFQSQLRDWTKTILPDESSSIKTNENNLTTADNSSPCDFSVIPKNRTNLLKQLTKALNSLKKDIGDPKYLYKELTYFQSRHQQLLKRKTVSPKQVSNNRCHINEMLKKLNMVLLGQAGLADGSQHLNELYAIQEKLTNSSQKIIPIELRKEIGQHYCRIFAAMPRNDYLDLLKKFYHSPSQFKKKNKDKFKFSPNVSRLKKNMNSIPTAQIHHNGENLKGKRDRNRSPLRQKLVFYHQRLLNTKTENTVLKKTRIDLVQRLHAYIAKTYQKDKIPSKMAKKMKKAQDQAQVFLENV</sequence>
<feature type="domain" description="CCHC-type" evidence="11">
    <location>
        <begin position="526"/>
        <end position="541"/>
    </location>
</feature>
<name>A0A6J2K7F6_BOMMA</name>